<feature type="chain" id="PRO_5003319812" evidence="1">
    <location>
        <begin position="22"/>
        <end position="335"/>
    </location>
</feature>
<name>F4Q0Z4_CACFS</name>
<protein>
    <submittedName>
        <fullName evidence="2">Uncharacterized protein</fullName>
    </submittedName>
</protein>
<keyword evidence="3" id="KW-1185">Reference proteome</keyword>
<reference evidence="3" key="1">
    <citation type="journal article" date="2011" name="Genome Res.">
        <title>Phylogeny-wide analysis of social amoeba genomes highlights ancient origins for complex intercellular communication.</title>
        <authorList>
            <person name="Heidel A.J."/>
            <person name="Lawal H.M."/>
            <person name="Felder M."/>
            <person name="Schilde C."/>
            <person name="Helps N.R."/>
            <person name="Tunggal B."/>
            <person name="Rivero F."/>
            <person name="John U."/>
            <person name="Schleicher M."/>
            <person name="Eichinger L."/>
            <person name="Platzer M."/>
            <person name="Noegel A.A."/>
            <person name="Schaap P."/>
            <person name="Gloeckner G."/>
        </authorList>
    </citation>
    <scope>NUCLEOTIDE SEQUENCE [LARGE SCALE GENOMIC DNA]</scope>
    <source>
        <strain evidence="3">SH3</strain>
    </source>
</reference>
<dbReference type="EMBL" id="GL883018">
    <property type="protein sequence ID" value="EGG18495.1"/>
    <property type="molecule type" value="Genomic_DNA"/>
</dbReference>
<dbReference type="Proteomes" id="UP000007797">
    <property type="component" value="Unassembled WGS sequence"/>
</dbReference>
<feature type="signal peptide" evidence="1">
    <location>
        <begin position="1"/>
        <end position="21"/>
    </location>
</feature>
<evidence type="ECO:0000256" key="1">
    <source>
        <dbReference type="SAM" id="SignalP"/>
    </source>
</evidence>
<dbReference type="RefSeq" id="XP_004366399.1">
    <property type="nucleotide sequence ID" value="XM_004366342.1"/>
</dbReference>
<keyword evidence="1" id="KW-0732">Signal</keyword>
<dbReference type="AlphaFoldDB" id="F4Q0Z4"/>
<proteinExistence type="predicted"/>
<dbReference type="OrthoDB" id="22024at2759"/>
<evidence type="ECO:0000313" key="2">
    <source>
        <dbReference type="EMBL" id="EGG18495.1"/>
    </source>
</evidence>
<evidence type="ECO:0000313" key="3">
    <source>
        <dbReference type="Proteomes" id="UP000007797"/>
    </source>
</evidence>
<accession>F4Q0Z4</accession>
<sequence length="335" mass="37237">MKIQVFTVLLVLQSLLGVSIAAVPTTLNVFDNTGVYYAINISSGELISKHRINLFLSDLVELNGVILPMSASDDFLLIGGNITDVGESYIPIIWSYNVLNKTIVQKSFINVKFPQFDYQWSPQIASYDSINNIVYLNGDLNGGPVLLKFDYNQQKEDVITLPGMGWYIQSTYNETTNICYMGGQKDVLGQFGQMLVVTYNSVTGDISSNNIKFDIPDSCYYSTVMYQYNSKFYAALTADTGDCSAYVFEVDIVGNTTTLLASIPNDDTVQIDGYMSFVFDPVNGYIVMVASSAEDYTKLEICMVNLNTYDVDLYAIPNALVQQIGNDEDMFMTLS</sequence>
<dbReference type="GeneID" id="14870626"/>
<organism evidence="2 3">
    <name type="scientific">Cavenderia fasciculata</name>
    <name type="common">Slime mold</name>
    <name type="synonym">Dictyostelium fasciculatum</name>
    <dbReference type="NCBI Taxonomy" id="261658"/>
    <lineage>
        <taxon>Eukaryota</taxon>
        <taxon>Amoebozoa</taxon>
        <taxon>Evosea</taxon>
        <taxon>Eumycetozoa</taxon>
        <taxon>Dictyostelia</taxon>
        <taxon>Acytosteliales</taxon>
        <taxon>Cavenderiaceae</taxon>
        <taxon>Cavenderia</taxon>
    </lineage>
</organism>
<dbReference type="KEGG" id="dfa:DFA_03989"/>
<gene>
    <name evidence="2" type="ORF">DFA_03989</name>
</gene>